<dbReference type="EMBL" id="VSSQ01128166">
    <property type="protein sequence ID" value="MPN57068.1"/>
    <property type="molecule type" value="Genomic_DNA"/>
</dbReference>
<name>A0A645J067_9ZZZZ</name>
<dbReference type="CDD" id="cd02947">
    <property type="entry name" value="TRX_family"/>
    <property type="match status" value="1"/>
</dbReference>
<dbReference type="AlphaFoldDB" id="A0A645J067"/>
<dbReference type="Pfam" id="PF13192">
    <property type="entry name" value="Thioredoxin_3"/>
    <property type="match status" value="1"/>
</dbReference>
<dbReference type="InterPro" id="IPR012336">
    <property type="entry name" value="Thioredoxin-like_fold"/>
</dbReference>
<evidence type="ECO:0000259" key="1">
    <source>
        <dbReference type="Pfam" id="PF13192"/>
    </source>
</evidence>
<sequence length="85" mass="9916">MKKVKAFYLENCPHCKRAFNMIKELKSQNSNYSKIDIEYIEESKNVQAASAHDYYYVPAFYVDGVKIHEGVPTLEKIEEVLKRAL</sequence>
<dbReference type="InterPro" id="IPR036249">
    <property type="entry name" value="Thioredoxin-like_sf"/>
</dbReference>
<protein>
    <recommendedName>
        <fullName evidence="1">Thioredoxin-like fold domain-containing protein</fullName>
    </recommendedName>
</protein>
<dbReference type="PROSITE" id="PS51354">
    <property type="entry name" value="GLUTAREDOXIN_2"/>
    <property type="match status" value="1"/>
</dbReference>
<organism evidence="2">
    <name type="scientific">bioreactor metagenome</name>
    <dbReference type="NCBI Taxonomy" id="1076179"/>
    <lineage>
        <taxon>unclassified sequences</taxon>
        <taxon>metagenomes</taxon>
        <taxon>ecological metagenomes</taxon>
    </lineage>
</organism>
<gene>
    <name evidence="2" type="ORF">SDC9_204762</name>
</gene>
<proteinExistence type="predicted"/>
<accession>A0A645J067</accession>
<reference evidence="2" key="1">
    <citation type="submission" date="2019-08" db="EMBL/GenBank/DDBJ databases">
        <authorList>
            <person name="Kucharzyk K."/>
            <person name="Murdoch R.W."/>
            <person name="Higgins S."/>
            <person name="Loffler F."/>
        </authorList>
    </citation>
    <scope>NUCLEOTIDE SEQUENCE</scope>
</reference>
<evidence type="ECO:0000313" key="2">
    <source>
        <dbReference type="EMBL" id="MPN57068.1"/>
    </source>
</evidence>
<dbReference type="SUPFAM" id="SSF52833">
    <property type="entry name" value="Thioredoxin-like"/>
    <property type="match status" value="1"/>
</dbReference>
<comment type="caution">
    <text evidence="2">The sequence shown here is derived from an EMBL/GenBank/DDBJ whole genome shotgun (WGS) entry which is preliminary data.</text>
</comment>
<feature type="domain" description="Thioredoxin-like fold" evidence="1">
    <location>
        <begin position="3"/>
        <end position="82"/>
    </location>
</feature>
<dbReference type="Gene3D" id="3.40.30.10">
    <property type="entry name" value="Glutaredoxin"/>
    <property type="match status" value="1"/>
</dbReference>